<dbReference type="Proteomes" id="UP000001593">
    <property type="component" value="Unassembled WGS sequence"/>
</dbReference>
<dbReference type="PANTHER" id="PTHR24228:SF59">
    <property type="entry name" value="NEUROPEPTIDE RECEPTOR 15"/>
    <property type="match status" value="1"/>
</dbReference>
<evidence type="ECO:0000256" key="2">
    <source>
        <dbReference type="ARBA" id="ARBA00022475"/>
    </source>
</evidence>
<dbReference type="GO" id="GO:0005886">
    <property type="term" value="C:plasma membrane"/>
    <property type="evidence" value="ECO:0007669"/>
    <property type="project" value="UniProtKB-SubCell"/>
</dbReference>
<evidence type="ECO:0000256" key="4">
    <source>
        <dbReference type="ARBA" id="ARBA00022989"/>
    </source>
</evidence>
<keyword evidence="6 9" id="KW-0472">Membrane</keyword>
<accession>A7RR50</accession>
<dbReference type="HOGENOM" id="CLU_009579_29_9_1"/>
<evidence type="ECO:0000256" key="8">
    <source>
        <dbReference type="ARBA" id="ARBA00023224"/>
    </source>
</evidence>
<keyword evidence="2" id="KW-1003">Cell membrane</keyword>
<keyword evidence="4 9" id="KW-1133">Transmembrane helix</keyword>
<keyword evidence="3 9" id="KW-0812">Transmembrane</keyword>
<evidence type="ECO:0000313" key="12">
    <source>
        <dbReference type="Proteomes" id="UP000001593"/>
    </source>
</evidence>
<dbReference type="PROSITE" id="PS50262">
    <property type="entry name" value="G_PROTEIN_RECEP_F1_2"/>
    <property type="match status" value="1"/>
</dbReference>
<keyword evidence="5" id="KW-0297">G-protein coupled receptor</keyword>
<gene>
    <name evidence="11" type="ORF">NEMVEDRAFT_v1g90657</name>
</gene>
<dbReference type="PhylomeDB" id="A7RR50"/>
<keyword evidence="7" id="KW-0675">Receptor</keyword>
<sequence length="81" mass="9010">IIGNSLVLVVLSRQRKTASQRVFTIFLGNLAFMDLSIALLIMPLSISTYIHGKWPFGRVVCEVNGFTTMLLGILFRILVAN</sequence>
<evidence type="ECO:0000256" key="3">
    <source>
        <dbReference type="ARBA" id="ARBA00022692"/>
    </source>
</evidence>
<evidence type="ECO:0000256" key="6">
    <source>
        <dbReference type="ARBA" id="ARBA00023136"/>
    </source>
</evidence>
<dbReference type="PANTHER" id="PTHR24228">
    <property type="entry name" value="B2 BRADYKININ RECEPTOR/ANGIOTENSIN II RECEPTOR"/>
    <property type="match status" value="1"/>
</dbReference>
<dbReference type="Gene3D" id="1.20.1070.10">
    <property type="entry name" value="Rhodopsin 7-helix transmembrane proteins"/>
    <property type="match status" value="1"/>
</dbReference>
<keyword evidence="8" id="KW-0807">Transducer</keyword>
<feature type="transmembrane region" description="Helical" evidence="9">
    <location>
        <begin position="56"/>
        <end position="79"/>
    </location>
</feature>
<dbReference type="GO" id="GO:0004930">
    <property type="term" value="F:G protein-coupled receptor activity"/>
    <property type="evidence" value="ECO:0007669"/>
    <property type="project" value="UniProtKB-KW"/>
</dbReference>
<feature type="non-terminal residue" evidence="11">
    <location>
        <position position="1"/>
    </location>
</feature>
<keyword evidence="12" id="KW-1185">Reference proteome</keyword>
<dbReference type="EMBL" id="DS469530">
    <property type="protein sequence ID" value="EDO46051.1"/>
    <property type="molecule type" value="Genomic_DNA"/>
</dbReference>
<dbReference type="InterPro" id="IPR000276">
    <property type="entry name" value="GPCR_Rhodpsn"/>
</dbReference>
<comment type="subcellular location">
    <subcellularLocation>
        <location evidence="1">Cell membrane</location>
        <topology evidence="1">Multi-pass membrane protein</topology>
    </subcellularLocation>
</comment>
<feature type="transmembrane region" description="Helical" evidence="9">
    <location>
        <begin position="22"/>
        <end position="44"/>
    </location>
</feature>
<evidence type="ECO:0000256" key="7">
    <source>
        <dbReference type="ARBA" id="ARBA00023170"/>
    </source>
</evidence>
<dbReference type="InterPro" id="IPR017452">
    <property type="entry name" value="GPCR_Rhodpsn_7TM"/>
</dbReference>
<feature type="domain" description="G-protein coupled receptors family 1 profile" evidence="10">
    <location>
        <begin position="3"/>
        <end position="81"/>
    </location>
</feature>
<proteinExistence type="predicted"/>
<evidence type="ECO:0000259" key="10">
    <source>
        <dbReference type="PROSITE" id="PS50262"/>
    </source>
</evidence>
<dbReference type="Pfam" id="PF00001">
    <property type="entry name" value="7tm_1"/>
    <property type="match status" value="1"/>
</dbReference>
<protein>
    <recommendedName>
        <fullName evidence="10">G-protein coupled receptors family 1 profile domain-containing protein</fullName>
    </recommendedName>
</protein>
<reference evidence="11 12" key="1">
    <citation type="journal article" date="2007" name="Science">
        <title>Sea anemone genome reveals ancestral eumetazoan gene repertoire and genomic organization.</title>
        <authorList>
            <person name="Putnam N.H."/>
            <person name="Srivastava M."/>
            <person name="Hellsten U."/>
            <person name="Dirks B."/>
            <person name="Chapman J."/>
            <person name="Salamov A."/>
            <person name="Terry A."/>
            <person name="Shapiro H."/>
            <person name="Lindquist E."/>
            <person name="Kapitonov V.V."/>
            <person name="Jurka J."/>
            <person name="Genikhovich G."/>
            <person name="Grigoriev I.V."/>
            <person name="Lucas S.M."/>
            <person name="Steele R.E."/>
            <person name="Finnerty J.R."/>
            <person name="Technau U."/>
            <person name="Martindale M.Q."/>
            <person name="Rokhsar D.S."/>
        </authorList>
    </citation>
    <scope>NUCLEOTIDE SEQUENCE [LARGE SCALE GENOMIC DNA]</scope>
    <source>
        <strain evidence="12">CH2 X CH6</strain>
    </source>
</reference>
<evidence type="ECO:0000313" key="11">
    <source>
        <dbReference type="EMBL" id="EDO46051.1"/>
    </source>
</evidence>
<evidence type="ECO:0000256" key="1">
    <source>
        <dbReference type="ARBA" id="ARBA00004651"/>
    </source>
</evidence>
<name>A7RR50_NEMVE</name>
<dbReference type="InParanoid" id="A7RR50"/>
<evidence type="ECO:0000256" key="9">
    <source>
        <dbReference type="SAM" id="Phobius"/>
    </source>
</evidence>
<organism evidence="11 12">
    <name type="scientific">Nematostella vectensis</name>
    <name type="common">Starlet sea anemone</name>
    <dbReference type="NCBI Taxonomy" id="45351"/>
    <lineage>
        <taxon>Eukaryota</taxon>
        <taxon>Metazoa</taxon>
        <taxon>Cnidaria</taxon>
        <taxon>Anthozoa</taxon>
        <taxon>Hexacorallia</taxon>
        <taxon>Actiniaria</taxon>
        <taxon>Edwardsiidae</taxon>
        <taxon>Nematostella</taxon>
    </lineage>
</organism>
<dbReference type="SUPFAM" id="SSF81321">
    <property type="entry name" value="Family A G protein-coupled receptor-like"/>
    <property type="match status" value="1"/>
</dbReference>
<evidence type="ECO:0000256" key="5">
    <source>
        <dbReference type="ARBA" id="ARBA00023040"/>
    </source>
</evidence>
<dbReference type="AlphaFoldDB" id="A7RR50"/>